<keyword evidence="1" id="KW-0479">Metal-binding</keyword>
<evidence type="ECO:0000256" key="1">
    <source>
        <dbReference type="PROSITE-ProRule" id="PRU00047"/>
    </source>
</evidence>
<reference evidence="6" key="1">
    <citation type="submission" date="2017-02" db="UniProtKB">
        <authorList>
            <consortium name="WormBaseParasite"/>
        </authorList>
    </citation>
    <scope>IDENTIFICATION</scope>
</reference>
<dbReference type="OrthoDB" id="5875521at2759"/>
<dbReference type="GO" id="GO:0019899">
    <property type="term" value="F:enzyme binding"/>
    <property type="evidence" value="ECO:0007669"/>
    <property type="project" value="UniProtKB-ARBA"/>
</dbReference>
<dbReference type="Gene3D" id="4.10.60.10">
    <property type="entry name" value="Zinc finger, CCHC-type"/>
    <property type="match status" value="1"/>
</dbReference>
<dbReference type="InterPro" id="IPR036875">
    <property type="entry name" value="Znf_CCHC_sf"/>
</dbReference>
<dbReference type="EMBL" id="UZAF01023009">
    <property type="protein sequence ID" value="VDO88103.1"/>
    <property type="molecule type" value="Genomic_DNA"/>
</dbReference>
<dbReference type="GO" id="GO:0008270">
    <property type="term" value="F:zinc ion binding"/>
    <property type="evidence" value="ECO:0007669"/>
    <property type="project" value="UniProtKB-KW"/>
</dbReference>
<keyword evidence="5" id="KW-1185">Reference proteome</keyword>
<evidence type="ECO:0000313" key="5">
    <source>
        <dbReference type="Proteomes" id="UP000268014"/>
    </source>
</evidence>
<feature type="region of interest" description="Disordered" evidence="2">
    <location>
        <begin position="199"/>
        <end position="218"/>
    </location>
</feature>
<keyword evidence="1" id="KW-0863">Zinc-finger</keyword>
<name>A0A0N4X9V2_HAEPC</name>
<reference evidence="4 5" key="2">
    <citation type="submission" date="2018-11" db="EMBL/GenBank/DDBJ databases">
        <authorList>
            <consortium name="Pathogen Informatics"/>
        </authorList>
    </citation>
    <scope>NUCLEOTIDE SEQUENCE [LARGE SCALE GENOMIC DNA]</scope>
    <source>
        <strain evidence="4 5">MHpl1</strain>
    </source>
</reference>
<feature type="domain" description="CCHC-type" evidence="3">
    <location>
        <begin position="186"/>
        <end position="202"/>
    </location>
</feature>
<dbReference type="GO" id="GO:0003676">
    <property type="term" value="F:nucleic acid binding"/>
    <property type="evidence" value="ECO:0007669"/>
    <property type="project" value="InterPro"/>
</dbReference>
<dbReference type="GO" id="GO:0005737">
    <property type="term" value="C:cytoplasm"/>
    <property type="evidence" value="ECO:0007669"/>
    <property type="project" value="UniProtKB-ARBA"/>
</dbReference>
<dbReference type="SUPFAM" id="SSF57756">
    <property type="entry name" value="Retrovirus zinc finger-like domains"/>
    <property type="match status" value="1"/>
</dbReference>
<sequence>MAHLNEEELFGPPSRMRTCSMKMLSSCARRWKNWDSKERRWPSWKEIRATAQLKRRASRTWTPSHQPCFESMPGEDCGTCQGMARSSATALETSMCDEAYEKVKEVALRLERSLKTAEECRLLNKGKTEIRYRHRALERRREAVGGNSLDSCSNGSERVAKPLTEGEGQSRSINGHKKNRGRDFPRCYNCGNMGHLAKDCRSGSDPQQRTPSRVNAQRRPDVAYASLVEKWVCTS</sequence>
<keyword evidence="1" id="KW-0862">Zinc</keyword>
<protein>
    <submittedName>
        <fullName evidence="6">CCHC-type domain-containing protein</fullName>
    </submittedName>
</protein>
<dbReference type="WBParaSite" id="HPLM_0002114701-mRNA-1">
    <property type="protein sequence ID" value="HPLM_0002114701-mRNA-1"/>
    <property type="gene ID" value="HPLM_0002114701"/>
</dbReference>
<dbReference type="Proteomes" id="UP000268014">
    <property type="component" value="Unassembled WGS sequence"/>
</dbReference>
<dbReference type="SMART" id="SM00343">
    <property type="entry name" value="ZnF_C2HC"/>
    <property type="match status" value="1"/>
</dbReference>
<evidence type="ECO:0000256" key="2">
    <source>
        <dbReference type="SAM" id="MobiDB-lite"/>
    </source>
</evidence>
<evidence type="ECO:0000313" key="6">
    <source>
        <dbReference type="WBParaSite" id="HPLM_0002114701-mRNA-1"/>
    </source>
</evidence>
<proteinExistence type="predicted"/>
<feature type="compositionally biased region" description="Polar residues" evidence="2">
    <location>
        <begin position="204"/>
        <end position="215"/>
    </location>
</feature>
<dbReference type="AlphaFoldDB" id="A0A0N4X9V2"/>
<evidence type="ECO:0000259" key="3">
    <source>
        <dbReference type="PROSITE" id="PS50158"/>
    </source>
</evidence>
<organism evidence="6">
    <name type="scientific">Haemonchus placei</name>
    <name type="common">Barber's pole worm</name>
    <dbReference type="NCBI Taxonomy" id="6290"/>
    <lineage>
        <taxon>Eukaryota</taxon>
        <taxon>Metazoa</taxon>
        <taxon>Ecdysozoa</taxon>
        <taxon>Nematoda</taxon>
        <taxon>Chromadorea</taxon>
        <taxon>Rhabditida</taxon>
        <taxon>Rhabditina</taxon>
        <taxon>Rhabditomorpha</taxon>
        <taxon>Strongyloidea</taxon>
        <taxon>Trichostrongylidae</taxon>
        <taxon>Haemonchus</taxon>
    </lineage>
</organism>
<evidence type="ECO:0000313" key="4">
    <source>
        <dbReference type="EMBL" id="VDO88103.1"/>
    </source>
</evidence>
<accession>A0A0N4X9V2</accession>
<dbReference type="Pfam" id="PF00098">
    <property type="entry name" value="zf-CCHC"/>
    <property type="match status" value="1"/>
</dbReference>
<dbReference type="PROSITE" id="PS50158">
    <property type="entry name" value="ZF_CCHC"/>
    <property type="match status" value="1"/>
</dbReference>
<gene>
    <name evidence="4" type="ORF">HPLM_LOCUS21136</name>
</gene>
<feature type="region of interest" description="Disordered" evidence="2">
    <location>
        <begin position="144"/>
        <end position="179"/>
    </location>
</feature>
<dbReference type="InterPro" id="IPR001878">
    <property type="entry name" value="Znf_CCHC"/>
</dbReference>